<dbReference type="EMBL" id="JAJCNI010000002">
    <property type="protein sequence ID" value="MCB6516682.1"/>
    <property type="molecule type" value="Genomic_DNA"/>
</dbReference>
<dbReference type="RefSeq" id="WP_005867186.1">
    <property type="nucleotide sequence ID" value="NZ_AP019729.1"/>
</dbReference>
<dbReference type="InterPro" id="IPR036388">
    <property type="entry name" value="WH-like_DNA-bd_sf"/>
</dbReference>
<keyword evidence="2" id="KW-0805">Transcription regulation</keyword>
<evidence type="ECO:0000313" key="7">
    <source>
        <dbReference type="EMBL" id="MCB6516682.1"/>
    </source>
</evidence>
<dbReference type="Pfam" id="PF08281">
    <property type="entry name" value="Sigma70_r4_2"/>
    <property type="match status" value="1"/>
</dbReference>
<reference evidence="8" key="3">
    <citation type="submission" date="2023-01" db="EMBL/GenBank/DDBJ databases">
        <title>Human gut microbiome strain richness.</title>
        <authorList>
            <person name="Chen-Liaw A."/>
        </authorList>
    </citation>
    <scope>NUCLEOTIDE SEQUENCE</scope>
    <source>
        <strain evidence="8">D35st1_E5_D35t1_190705</strain>
    </source>
</reference>
<dbReference type="GO" id="GO:0016987">
    <property type="term" value="F:sigma factor activity"/>
    <property type="evidence" value="ECO:0007669"/>
    <property type="project" value="UniProtKB-KW"/>
</dbReference>
<organism evidence="9 10">
    <name type="scientific">Parabacteroides distasonis</name>
    <dbReference type="NCBI Taxonomy" id="823"/>
    <lineage>
        <taxon>Bacteria</taxon>
        <taxon>Pseudomonadati</taxon>
        <taxon>Bacteroidota</taxon>
        <taxon>Bacteroidia</taxon>
        <taxon>Bacteroidales</taxon>
        <taxon>Tannerellaceae</taxon>
        <taxon>Parabacteroides</taxon>
    </lineage>
</organism>
<evidence type="ECO:0000256" key="1">
    <source>
        <dbReference type="ARBA" id="ARBA00010641"/>
    </source>
</evidence>
<feature type="domain" description="RNA polymerase sigma factor 70 region 4 type 2" evidence="6">
    <location>
        <begin position="118"/>
        <end position="170"/>
    </location>
</feature>
<feature type="domain" description="RNA polymerase sigma-70 region 2" evidence="5">
    <location>
        <begin position="25"/>
        <end position="91"/>
    </location>
</feature>
<evidence type="ECO:0000256" key="3">
    <source>
        <dbReference type="ARBA" id="ARBA00023082"/>
    </source>
</evidence>
<evidence type="ECO:0000256" key="2">
    <source>
        <dbReference type="ARBA" id="ARBA00023015"/>
    </source>
</evidence>
<comment type="similarity">
    <text evidence="1">Belongs to the sigma-70 factor family. ECF subfamily.</text>
</comment>
<dbReference type="PANTHER" id="PTHR43133">
    <property type="entry name" value="RNA POLYMERASE ECF-TYPE SIGMA FACTO"/>
    <property type="match status" value="1"/>
</dbReference>
<evidence type="ECO:0000313" key="8">
    <source>
        <dbReference type="EMBL" id="MDB9137675.1"/>
    </source>
</evidence>
<dbReference type="AlphaFoldDB" id="A0A3R6G6A8"/>
<dbReference type="SUPFAM" id="SSF88946">
    <property type="entry name" value="Sigma2 domain of RNA polymerase sigma factors"/>
    <property type="match status" value="1"/>
</dbReference>
<evidence type="ECO:0000313" key="10">
    <source>
        <dbReference type="Proteomes" id="UP000463337"/>
    </source>
</evidence>
<evidence type="ECO:0000256" key="4">
    <source>
        <dbReference type="ARBA" id="ARBA00023163"/>
    </source>
</evidence>
<dbReference type="InterPro" id="IPR039425">
    <property type="entry name" value="RNA_pol_sigma-70-like"/>
</dbReference>
<evidence type="ECO:0000313" key="9">
    <source>
        <dbReference type="EMBL" id="MRY59154.1"/>
    </source>
</evidence>
<accession>A0A3R6G6A8</accession>
<dbReference type="EMBL" id="WKLT01000014">
    <property type="protein sequence ID" value="MRY59154.1"/>
    <property type="molecule type" value="Genomic_DNA"/>
</dbReference>
<dbReference type="InterPro" id="IPR013249">
    <property type="entry name" value="RNA_pol_sigma70_r4_t2"/>
</dbReference>
<dbReference type="Pfam" id="PF04542">
    <property type="entry name" value="Sigma70_r2"/>
    <property type="match status" value="1"/>
</dbReference>
<dbReference type="EMBL" id="JAQMPX010000029">
    <property type="protein sequence ID" value="MDB9137675.1"/>
    <property type="molecule type" value="Genomic_DNA"/>
</dbReference>
<comment type="caution">
    <text evidence="9">The sequence shown here is derived from an EMBL/GenBank/DDBJ whole genome shotgun (WGS) entry which is preliminary data.</text>
</comment>
<dbReference type="Proteomes" id="UP001211522">
    <property type="component" value="Unassembled WGS sequence"/>
</dbReference>
<reference evidence="7" key="2">
    <citation type="submission" date="2021-10" db="EMBL/GenBank/DDBJ databases">
        <title>Collection of gut derived symbiotic bacterial strains cultured from healthy donors.</title>
        <authorList>
            <person name="Lin H."/>
            <person name="Littmann E."/>
            <person name="Kohout C."/>
            <person name="Pamer E.G."/>
        </authorList>
    </citation>
    <scope>NUCLEOTIDE SEQUENCE</scope>
    <source>
        <strain evidence="7">DFI.2.94</strain>
    </source>
</reference>
<protein>
    <submittedName>
        <fullName evidence="9">RNA polymerase sigma-70 factor</fullName>
    </submittedName>
</protein>
<dbReference type="Proteomes" id="UP000463337">
    <property type="component" value="Unassembled WGS sequence"/>
</dbReference>
<dbReference type="InterPro" id="IPR013324">
    <property type="entry name" value="RNA_pol_sigma_r3/r4-like"/>
</dbReference>
<dbReference type="GO" id="GO:0003677">
    <property type="term" value="F:DNA binding"/>
    <property type="evidence" value="ECO:0007669"/>
    <property type="project" value="InterPro"/>
</dbReference>
<evidence type="ECO:0000259" key="5">
    <source>
        <dbReference type="Pfam" id="PF04542"/>
    </source>
</evidence>
<dbReference type="SUPFAM" id="SSF88659">
    <property type="entry name" value="Sigma3 and sigma4 domains of RNA polymerase sigma factors"/>
    <property type="match status" value="1"/>
</dbReference>
<dbReference type="NCBIfam" id="TIGR02937">
    <property type="entry name" value="sigma70-ECF"/>
    <property type="match status" value="1"/>
</dbReference>
<proteinExistence type="inferred from homology"/>
<dbReference type="PANTHER" id="PTHR43133:SF46">
    <property type="entry name" value="RNA POLYMERASE SIGMA-70 FACTOR ECF SUBFAMILY"/>
    <property type="match status" value="1"/>
</dbReference>
<keyword evidence="4" id="KW-0804">Transcription</keyword>
<dbReference type="GO" id="GO:0006352">
    <property type="term" value="P:DNA-templated transcription initiation"/>
    <property type="evidence" value="ECO:0007669"/>
    <property type="project" value="InterPro"/>
</dbReference>
<sequence>MDDLIDDLFILRLIRAGDRLAFKHLFELYFAPLCRFVHLYIKKPEAAEDIVLDIFTGFWEKRETLQIQVTIKAYLFQSARNRALNYLRDNEHFVPTNDFSSLERFENDDTLETRELQRLIQEAILSLPPKCQDIFNKSRMENLSNKDIADQMNIGVKAVEGHISRALKHIRAYLGDAYHYLW</sequence>
<dbReference type="InterPro" id="IPR014284">
    <property type="entry name" value="RNA_pol_sigma-70_dom"/>
</dbReference>
<dbReference type="InterPro" id="IPR014327">
    <property type="entry name" value="RNA_pol_sigma70_bacteroid"/>
</dbReference>
<name>A0A3R6G6A8_PARDI</name>
<keyword evidence="3" id="KW-0731">Sigma factor</keyword>
<dbReference type="NCBIfam" id="TIGR02985">
    <property type="entry name" value="Sig70_bacteroi1"/>
    <property type="match status" value="1"/>
</dbReference>
<dbReference type="Gene3D" id="1.10.10.10">
    <property type="entry name" value="Winged helix-like DNA-binding domain superfamily/Winged helix DNA-binding domain"/>
    <property type="match status" value="1"/>
</dbReference>
<dbReference type="InterPro" id="IPR013325">
    <property type="entry name" value="RNA_pol_sigma_r2"/>
</dbReference>
<evidence type="ECO:0000259" key="6">
    <source>
        <dbReference type="Pfam" id="PF08281"/>
    </source>
</evidence>
<dbReference type="InterPro" id="IPR007627">
    <property type="entry name" value="RNA_pol_sigma70_r2"/>
</dbReference>
<dbReference type="Proteomes" id="UP001198806">
    <property type="component" value="Unassembled WGS sequence"/>
</dbReference>
<dbReference type="Gene3D" id="1.10.1740.10">
    <property type="match status" value="1"/>
</dbReference>
<reference evidence="9 10" key="1">
    <citation type="journal article" date="2019" name="Nat. Med.">
        <title>A library of human gut bacterial isolates paired with longitudinal multiomics data enables mechanistic microbiome research.</title>
        <authorList>
            <person name="Poyet M."/>
            <person name="Groussin M."/>
            <person name="Gibbons S.M."/>
            <person name="Avila-Pacheco J."/>
            <person name="Jiang X."/>
            <person name="Kearney S.M."/>
            <person name="Perrotta A.R."/>
            <person name="Berdy B."/>
            <person name="Zhao S."/>
            <person name="Lieberman T.D."/>
            <person name="Swanson P.K."/>
            <person name="Smith M."/>
            <person name="Roesemann S."/>
            <person name="Alexander J.E."/>
            <person name="Rich S.A."/>
            <person name="Livny J."/>
            <person name="Vlamakis H."/>
            <person name="Clish C."/>
            <person name="Bullock K."/>
            <person name="Deik A."/>
            <person name="Scott J."/>
            <person name="Pierce K.A."/>
            <person name="Xavier R.J."/>
            <person name="Alm E.J."/>
        </authorList>
    </citation>
    <scope>NUCLEOTIDE SEQUENCE [LARGE SCALE GENOMIC DNA]</scope>
    <source>
        <strain evidence="9 10">BIOML-A41</strain>
    </source>
</reference>
<gene>
    <name evidence="9" type="ORF">GKD59_14825</name>
    <name evidence="7" type="ORF">LI194_02605</name>
    <name evidence="8" type="ORF">PN612_04010</name>
</gene>